<evidence type="ECO:0000313" key="3">
    <source>
        <dbReference type="Proteomes" id="UP000016566"/>
    </source>
</evidence>
<dbReference type="STRING" id="1337093.MBELCI_3254"/>
<sequence length="167" mass="18866">MPNWCENRITITTETEDKMAEVLAALRGPNGPFDFEAIRPAPVVLQHGVRGDRSFEGEGRTVTVECWFELRDGEGVVLEARPFTAAEIAEFRAQPHATLFDWRCAEWGCKWPAQDVDLDDDKKTATLQFDTPWDPPTGIVATLRARFPDIQVTAFFDTPDLEEAGYY</sequence>
<protein>
    <recommendedName>
        <fullName evidence="1">YubB ferredoxin-like domain-containing protein</fullName>
    </recommendedName>
</protein>
<proteinExistence type="predicted"/>
<accession>U2Z812</accession>
<dbReference type="RefSeq" id="WP_021695301.1">
    <property type="nucleotide sequence ID" value="NZ_BATB01000068.1"/>
</dbReference>
<evidence type="ECO:0000313" key="2">
    <source>
        <dbReference type="EMBL" id="GAD57202.1"/>
    </source>
</evidence>
<gene>
    <name evidence="2" type="ORF">MBELCI_3254</name>
</gene>
<keyword evidence="3" id="KW-1185">Reference proteome</keyword>
<dbReference type="EMBL" id="BATB01000068">
    <property type="protein sequence ID" value="GAD57202.1"/>
    <property type="molecule type" value="Genomic_DNA"/>
</dbReference>
<dbReference type="InterPro" id="IPR041329">
    <property type="entry name" value="YubB_C"/>
</dbReference>
<dbReference type="Pfam" id="PF18406">
    <property type="entry name" value="DUF1281_C"/>
    <property type="match status" value="1"/>
</dbReference>
<evidence type="ECO:0000259" key="1">
    <source>
        <dbReference type="Pfam" id="PF18406"/>
    </source>
</evidence>
<dbReference type="Proteomes" id="UP000016566">
    <property type="component" value="Unassembled WGS sequence"/>
</dbReference>
<feature type="domain" description="YubB ferredoxin-like" evidence="1">
    <location>
        <begin position="116"/>
        <end position="166"/>
    </location>
</feature>
<dbReference type="OrthoDB" id="7998277at2"/>
<organism evidence="2 3">
    <name type="scientific">Limimaricola cinnabarinus LL-001</name>
    <dbReference type="NCBI Taxonomy" id="1337093"/>
    <lineage>
        <taxon>Bacteria</taxon>
        <taxon>Pseudomonadati</taxon>
        <taxon>Pseudomonadota</taxon>
        <taxon>Alphaproteobacteria</taxon>
        <taxon>Rhodobacterales</taxon>
        <taxon>Paracoccaceae</taxon>
        <taxon>Limimaricola</taxon>
    </lineage>
</organism>
<dbReference type="eggNOG" id="ENOG5033GQ1">
    <property type="taxonomic scope" value="Bacteria"/>
</dbReference>
<dbReference type="SUPFAM" id="SSF160940">
    <property type="entry name" value="Api92-like"/>
    <property type="match status" value="1"/>
</dbReference>
<name>U2Z812_9RHOB</name>
<comment type="caution">
    <text evidence="2">The sequence shown here is derived from an EMBL/GenBank/DDBJ whole genome shotgun (WGS) entry which is preliminary data.</text>
</comment>
<dbReference type="AlphaFoldDB" id="U2Z812"/>
<reference evidence="2" key="1">
    <citation type="journal article" date="2013" name="Genome Announc.">
        <title>Draft Genome Sequence of Loktanella cinnabarina LL-001T, Isolated from Deep-Sea Floor Sediment.</title>
        <authorList>
            <person name="Nishi S."/>
            <person name="Tsubouchi T."/>
            <person name="Takaki Y."/>
            <person name="Koyanagi R."/>
            <person name="Satoh N."/>
            <person name="Maruyama T."/>
            <person name="Hatada Y."/>
        </authorList>
    </citation>
    <scope>NUCLEOTIDE SEQUENCE [LARGE SCALE GENOMIC DNA]</scope>
    <source>
        <strain evidence="2">LL-001</strain>
    </source>
</reference>